<evidence type="ECO:0000313" key="4">
    <source>
        <dbReference type="RefSeq" id="XP_047737910.1"/>
    </source>
</evidence>
<dbReference type="AlphaFoldDB" id="A0A979FLJ9"/>
<name>A0A979FLJ9_HYAAZ</name>
<gene>
    <name evidence="4" type="primary">LOC108665301</name>
</gene>
<feature type="region of interest" description="Disordered" evidence="1">
    <location>
        <begin position="133"/>
        <end position="153"/>
    </location>
</feature>
<dbReference type="PANTHER" id="PTHR33236">
    <property type="entry name" value="INTRAFLAGELLAR TRANSPORT PROTEIN 122 FAMILY PROTEIN-RELATED"/>
    <property type="match status" value="1"/>
</dbReference>
<dbReference type="Gene3D" id="2.60.120.290">
    <property type="entry name" value="Spermadhesin, CUB domain"/>
    <property type="match status" value="1"/>
</dbReference>
<feature type="compositionally biased region" description="Polar residues" evidence="1">
    <location>
        <begin position="141"/>
        <end position="153"/>
    </location>
</feature>
<feature type="compositionally biased region" description="Low complexity" evidence="1">
    <location>
        <begin position="466"/>
        <end position="487"/>
    </location>
</feature>
<protein>
    <submittedName>
        <fullName evidence="4">Uncharacterized protein LOC108665301</fullName>
    </submittedName>
</protein>
<keyword evidence="3" id="KW-1185">Reference proteome</keyword>
<dbReference type="GeneID" id="108665301"/>
<dbReference type="OrthoDB" id="6479909at2759"/>
<dbReference type="RefSeq" id="XP_047737910.1">
    <property type="nucleotide sequence ID" value="XM_047881954.1"/>
</dbReference>
<accession>A0A979FLJ9</accession>
<feature type="domain" description="CUB" evidence="2">
    <location>
        <begin position="768"/>
        <end position="917"/>
    </location>
</feature>
<reference evidence="4" key="1">
    <citation type="submission" date="2025-08" db="UniProtKB">
        <authorList>
            <consortium name="RefSeq"/>
        </authorList>
    </citation>
    <scope>IDENTIFICATION</scope>
    <source>
        <tissue evidence="4">Whole organism</tissue>
    </source>
</reference>
<dbReference type="Pfam" id="PF26080">
    <property type="entry name" value="CUB_animal"/>
    <property type="match status" value="1"/>
</dbReference>
<proteinExistence type="predicted"/>
<organism evidence="3 4">
    <name type="scientific">Hyalella azteca</name>
    <name type="common">Amphipod</name>
    <dbReference type="NCBI Taxonomy" id="294128"/>
    <lineage>
        <taxon>Eukaryota</taxon>
        <taxon>Metazoa</taxon>
        <taxon>Ecdysozoa</taxon>
        <taxon>Arthropoda</taxon>
        <taxon>Crustacea</taxon>
        <taxon>Multicrustacea</taxon>
        <taxon>Malacostraca</taxon>
        <taxon>Eumalacostraca</taxon>
        <taxon>Peracarida</taxon>
        <taxon>Amphipoda</taxon>
        <taxon>Senticaudata</taxon>
        <taxon>Talitrida</taxon>
        <taxon>Talitroidea</taxon>
        <taxon>Hyalellidae</taxon>
        <taxon>Hyalella</taxon>
    </lineage>
</organism>
<evidence type="ECO:0000313" key="3">
    <source>
        <dbReference type="Proteomes" id="UP000694843"/>
    </source>
</evidence>
<dbReference type="InterPro" id="IPR058698">
    <property type="entry name" value="CUB_metazoa"/>
</dbReference>
<sequence>MEKIKHIIIMKSSKIRSLPIFLLLILIAGTTVNSLSPEEFKRLYEQSDGSQIERRPNTREKTIYGYIAPTERPNDRFVHGFADFGSAFIEPYIDRPFTPPEIATISIHDNKPPDRYAYNSHVSKIIPEKYKHSLQRHKPTHQTYSTKSSSQHIKSYRPTAATPSHLYDRYTDTTRLEHVQNLVHLRNVHSLAQSTNLRRKIPYGYTRDGKKYWGTFASDDNTDDKSRRTWTAHAIVTDQEGQENILIERGVRYKGPNPSLYSSKSRYNAIEIDAKTPEPVKDRTSYWDVKTSESPLTETPINTLLKPNKLKDVFPKSNLSKKLEGRKVEPQEERTLLRPFPNPVTFRTKVTANVGVEPGFPQIALATIEEPAFSINHLLSQGFVIAPQSTPQNFQPLISPPLNSAFGSSYTSAISTTAQNELDAVLPQPNPPLWVGSTAPTQDSSYSYVSASYGTPPTGSPSYATPSNTPSSYGGSSSGMDNSSGPGYPSGGGNYSGTGSYGRPVPGTNNSYGGYGVPNGPDRVSQIVRLLQELMRSFSGWTVFTLEKLFRLLKDNAEPPGADIPCTDRRGIAGVCMTSDVCRNMGGTPTDEGCTSTTMCCIREFKTQCIIHALMACVQQAICAVTWAVHLLMRAAPAPPCAASVSLKPTLIFTTAQQPATASSATCIIKVNKLHRNICSLRLDFIKFELAPPEDGVCQKDRLAVYGQNLNSGIPYLCGLNTGQHIYIDVDTVPGPLELHVVSSGDFARQWQIQIAQIECDNPSRPTTNCLQYFTGTMNNITSFNYRTDGETTYTNFQNYAMCMRKERGFCSIQYSNNPPARVQAAFDIVNMATLSDGTEVPTVNEGEAGVGIQQCPQDYLELSGTRLCGMILNDGSKDPKFTNNAPVTDNTNGPFFARFVSDGKHVGRGFNLQYQQIPC</sequence>
<dbReference type="PANTHER" id="PTHR33236:SF11">
    <property type="entry name" value="CUB DOMAIN-CONTAINING PROTEIN"/>
    <property type="match status" value="1"/>
</dbReference>
<dbReference type="KEGG" id="hazt:108665301"/>
<feature type="region of interest" description="Disordered" evidence="1">
    <location>
        <begin position="457"/>
        <end position="512"/>
    </location>
</feature>
<evidence type="ECO:0000256" key="1">
    <source>
        <dbReference type="SAM" id="MobiDB-lite"/>
    </source>
</evidence>
<feature type="compositionally biased region" description="Gly residues" evidence="1">
    <location>
        <begin position="488"/>
        <end position="500"/>
    </location>
</feature>
<dbReference type="Proteomes" id="UP000694843">
    <property type="component" value="Unplaced"/>
</dbReference>
<dbReference type="InterPro" id="IPR035914">
    <property type="entry name" value="Sperma_CUB_dom_sf"/>
</dbReference>
<evidence type="ECO:0000259" key="2">
    <source>
        <dbReference type="Pfam" id="PF26080"/>
    </source>
</evidence>